<evidence type="ECO:0000313" key="2">
    <source>
        <dbReference type="Proteomes" id="UP000838756"/>
    </source>
</evidence>
<reference evidence="1" key="1">
    <citation type="submission" date="2022-03" db="EMBL/GenBank/DDBJ databases">
        <authorList>
            <person name="Lindestad O."/>
        </authorList>
    </citation>
    <scope>NUCLEOTIDE SEQUENCE</scope>
</reference>
<dbReference type="Proteomes" id="UP000838756">
    <property type="component" value="Unassembled WGS sequence"/>
</dbReference>
<name>A0A8S4SC31_9NEOP</name>
<dbReference type="EMBL" id="CAKXAJ010026147">
    <property type="protein sequence ID" value="CAH2258556.1"/>
    <property type="molecule type" value="Genomic_DNA"/>
</dbReference>
<dbReference type="OrthoDB" id="3863715at2759"/>
<dbReference type="InterPro" id="IPR043502">
    <property type="entry name" value="DNA/RNA_pol_sf"/>
</dbReference>
<keyword evidence="2" id="KW-1185">Reference proteome</keyword>
<dbReference type="SUPFAM" id="SSF56672">
    <property type="entry name" value="DNA/RNA polymerases"/>
    <property type="match status" value="1"/>
</dbReference>
<comment type="caution">
    <text evidence="1">The sequence shown here is derived from an EMBL/GenBank/DDBJ whole genome shotgun (WGS) entry which is preliminary data.</text>
</comment>
<proteinExistence type="predicted"/>
<protein>
    <submittedName>
        <fullName evidence="1">Jg12377 protein</fullName>
    </submittedName>
</protein>
<organism evidence="1 2">
    <name type="scientific">Pararge aegeria aegeria</name>
    <dbReference type="NCBI Taxonomy" id="348720"/>
    <lineage>
        <taxon>Eukaryota</taxon>
        <taxon>Metazoa</taxon>
        <taxon>Ecdysozoa</taxon>
        <taxon>Arthropoda</taxon>
        <taxon>Hexapoda</taxon>
        <taxon>Insecta</taxon>
        <taxon>Pterygota</taxon>
        <taxon>Neoptera</taxon>
        <taxon>Endopterygota</taxon>
        <taxon>Lepidoptera</taxon>
        <taxon>Glossata</taxon>
        <taxon>Ditrysia</taxon>
        <taxon>Papilionoidea</taxon>
        <taxon>Nymphalidae</taxon>
        <taxon>Satyrinae</taxon>
        <taxon>Satyrini</taxon>
        <taxon>Parargina</taxon>
        <taxon>Pararge</taxon>
    </lineage>
</organism>
<gene>
    <name evidence="1" type="primary">jg12377</name>
    <name evidence="1" type="ORF">PAEG_LOCUS23367</name>
</gene>
<sequence length="119" mass="14014">MDADDQERKPYIFKTNIVDEMKELDLSHVKEERYREEIKKIISNYKPEVTRDVGIRAKIILTSDKPVVSRPRRFAPSERKEVNDLINIWLEEGIIRPSTSEYESPIVLIKKRTVLLGFV</sequence>
<accession>A0A8S4SC31</accession>
<dbReference type="Gene3D" id="3.10.10.10">
    <property type="entry name" value="HIV Type 1 Reverse Transcriptase, subunit A, domain 1"/>
    <property type="match status" value="1"/>
</dbReference>
<dbReference type="AlphaFoldDB" id="A0A8S4SC31"/>
<evidence type="ECO:0000313" key="1">
    <source>
        <dbReference type="EMBL" id="CAH2258556.1"/>
    </source>
</evidence>
<dbReference type="GO" id="GO:0071897">
    <property type="term" value="P:DNA biosynthetic process"/>
    <property type="evidence" value="ECO:0007669"/>
    <property type="project" value="UniProtKB-ARBA"/>
</dbReference>